<feature type="chain" id="PRO_5035721824" description="Trichocyst matrix protein" evidence="2">
    <location>
        <begin position="18"/>
        <end position="352"/>
    </location>
</feature>
<dbReference type="AlphaFoldDB" id="A0A8S1L5A5"/>
<dbReference type="Proteomes" id="UP000688137">
    <property type="component" value="Unassembled WGS sequence"/>
</dbReference>
<organism evidence="3 4">
    <name type="scientific">Paramecium primaurelia</name>
    <dbReference type="NCBI Taxonomy" id="5886"/>
    <lineage>
        <taxon>Eukaryota</taxon>
        <taxon>Sar</taxon>
        <taxon>Alveolata</taxon>
        <taxon>Ciliophora</taxon>
        <taxon>Intramacronucleata</taxon>
        <taxon>Oligohymenophorea</taxon>
        <taxon>Peniculida</taxon>
        <taxon>Parameciidae</taxon>
        <taxon>Paramecium</taxon>
    </lineage>
</organism>
<comment type="caution">
    <text evidence="3">The sequence shown here is derived from an EMBL/GenBank/DDBJ whole genome shotgun (WGS) entry which is preliminary data.</text>
</comment>
<protein>
    <recommendedName>
        <fullName evidence="5">Trichocyst matrix protein</fullName>
    </recommendedName>
</protein>
<name>A0A8S1L5A5_PARPR</name>
<feature type="coiled-coil region" evidence="1">
    <location>
        <begin position="224"/>
        <end position="287"/>
    </location>
</feature>
<keyword evidence="2" id="KW-0732">Signal</keyword>
<proteinExistence type="predicted"/>
<sequence length="352" mass="39710">MKSTLTVLLVVLVSVQGFQSDMFSKHHIPNRNIMEIMMQIEAQLSSGGPFDTINTMLQGFRTSVTSEQIAHDDLYARQKNECDSETAFRRGQIQDASKILSASTNQLNLCSFQRQKAKAEFGMTEDQLTMNQQHLSLIQEVRKTEQENFNKMAVIFQDALRVIDESVYLAKKFSVGDASLIELADATGQMMQHSVSLKRTGQYAAVLASLARISLAEQVSSADVDRLIQLLQTLRNNIEDSYNQFTAENNQAIVLYNNQKERIDKNIARLEKSKTRLEDQITDLNGCVATQTAISQAASNKKQRNQRLLDDATALCTTFNSEYENASAARRQELVLLSEVERLVEKRQNEVK</sequence>
<keyword evidence="4" id="KW-1185">Reference proteome</keyword>
<accession>A0A8S1L5A5</accession>
<keyword evidence="1" id="KW-0175">Coiled coil</keyword>
<reference evidence="3" key="1">
    <citation type="submission" date="2021-01" db="EMBL/GenBank/DDBJ databases">
        <authorList>
            <consortium name="Genoscope - CEA"/>
            <person name="William W."/>
        </authorList>
    </citation>
    <scope>NUCLEOTIDE SEQUENCE</scope>
</reference>
<dbReference type="OMA" id="MMQIEAQ"/>
<evidence type="ECO:0000313" key="4">
    <source>
        <dbReference type="Proteomes" id="UP000688137"/>
    </source>
</evidence>
<evidence type="ECO:0000256" key="2">
    <source>
        <dbReference type="SAM" id="SignalP"/>
    </source>
</evidence>
<evidence type="ECO:0008006" key="5">
    <source>
        <dbReference type="Google" id="ProtNLM"/>
    </source>
</evidence>
<evidence type="ECO:0000313" key="3">
    <source>
        <dbReference type="EMBL" id="CAD8061395.1"/>
    </source>
</evidence>
<gene>
    <name evidence="3" type="ORF">PPRIM_AZ9-3.1.T0310288</name>
</gene>
<dbReference type="EMBL" id="CAJJDM010000030">
    <property type="protein sequence ID" value="CAD8061395.1"/>
    <property type="molecule type" value="Genomic_DNA"/>
</dbReference>
<evidence type="ECO:0000256" key="1">
    <source>
        <dbReference type="SAM" id="Coils"/>
    </source>
</evidence>
<feature type="signal peptide" evidence="2">
    <location>
        <begin position="1"/>
        <end position="17"/>
    </location>
</feature>